<dbReference type="Proteomes" id="UP000294980">
    <property type="component" value="Unassembled WGS sequence"/>
</dbReference>
<feature type="transmembrane region" description="Helical" evidence="1">
    <location>
        <begin position="395"/>
        <end position="416"/>
    </location>
</feature>
<keyword evidence="1" id="KW-1133">Transmembrane helix</keyword>
<proteinExistence type="predicted"/>
<feature type="transmembrane region" description="Helical" evidence="1">
    <location>
        <begin position="140"/>
        <end position="159"/>
    </location>
</feature>
<organism evidence="2 3">
    <name type="scientific">Chromatocurvus halotolerans</name>
    <dbReference type="NCBI Taxonomy" id="1132028"/>
    <lineage>
        <taxon>Bacteria</taxon>
        <taxon>Pseudomonadati</taxon>
        <taxon>Pseudomonadota</taxon>
        <taxon>Gammaproteobacteria</taxon>
        <taxon>Cellvibrionales</taxon>
        <taxon>Halieaceae</taxon>
        <taxon>Chromatocurvus</taxon>
    </lineage>
</organism>
<evidence type="ECO:0000313" key="2">
    <source>
        <dbReference type="EMBL" id="TCO75442.1"/>
    </source>
</evidence>
<feature type="transmembrane region" description="Helical" evidence="1">
    <location>
        <begin position="355"/>
        <end position="374"/>
    </location>
</feature>
<feature type="transmembrane region" description="Helical" evidence="1">
    <location>
        <begin position="68"/>
        <end position="89"/>
    </location>
</feature>
<dbReference type="InterPro" id="IPR052528">
    <property type="entry name" value="Sugar_transport-like"/>
</dbReference>
<feature type="transmembrane region" description="Helical" evidence="1">
    <location>
        <begin position="330"/>
        <end position="349"/>
    </location>
</feature>
<feature type="transmembrane region" description="Helical" evidence="1">
    <location>
        <begin position="422"/>
        <end position="440"/>
    </location>
</feature>
<accession>A0A4R2KRP6</accession>
<evidence type="ECO:0000256" key="1">
    <source>
        <dbReference type="SAM" id="Phobius"/>
    </source>
</evidence>
<keyword evidence="3" id="KW-1185">Reference proteome</keyword>
<comment type="caution">
    <text evidence="2">The sequence shown here is derived from an EMBL/GenBank/DDBJ whole genome shotgun (WGS) entry which is preliminary data.</text>
</comment>
<feature type="transmembrane region" description="Helical" evidence="1">
    <location>
        <begin position="213"/>
        <end position="234"/>
    </location>
</feature>
<dbReference type="RefSeq" id="WP_205686642.1">
    <property type="nucleotide sequence ID" value="NZ_QQSW01000010.1"/>
</dbReference>
<dbReference type="SUPFAM" id="SSF103473">
    <property type="entry name" value="MFS general substrate transporter"/>
    <property type="match status" value="1"/>
</dbReference>
<keyword evidence="1" id="KW-0812">Transmembrane</keyword>
<dbReference type="AlphaFoldDB" id="A0A4R2KRP6"/>
<feature type="transmembrane region" description="Helical" evidence="1">
    <location>
        <begin position="303"/>
        <end position="323"/>
    </location>
</feature>
<feature type="transmembrane region" description="Helical" evidence="1">
    <location>
        <begin position="271"/>
        <end position="291"/>
    </location>
</feature>
<reference evidence="2 3" key="1">
    <citation type="submission" date="2019-03" db="EMBL/GenBank/DDBJ databases">
        <title>Genomic Encyclopedia of Type Strains, Phase IV (KMG-IV): sequencing the most valuable type-strain genomes for metagenomic binning, comparative biology and taxonomic classification.</title>
        <authorList>
            <person name="Goeker M."/>
        </authorList>
    </citation>
    <scope>NUCLEOTIDE SEQUENCE [LARGE SCALE GENOMIC DNA]</scope>
    <source>
        <strain evidence="2 3">DSM 23344</strain>
    </source>
</reference>
<feature type="transmembrane region" description="Helical" evidence="1">
    <location>
        <begin position="114"/>
        <end position="134"/>
    </location>
</feature>
<name>A0A4R2KRP6_9GAMM</name>
<evidence type="ECO:0008006" key="4">
    <source>
        <dbReference type="Google" id="ProtNLM"/>
    </source>
</evidence>
<dbReference type="PANTHER" id="PTHR23526">
    <property type="entry name" value="INTEGRAL MEMBRANE TRANSPORT PROTEIN-RELATED"/>
    <property type="match status" value="1"/>
</dbReference>
<evidence type="ECO:0000313" key="3">
    <source>
        <dbReference type="Proteomes" id="UP000294980"/>
    </source>
</evidence>
<dbReference type="InterPro" id="IPR036259">
    <property type="entry name" value="MFS_trans_sf"/>
</dbReference>
<dbReference type="EMBL" id="SLWX01000008">
    <property type="protein sequence ID" value="TCO75442.1"/>
    <property type="molecule type" value="Genomic_DNA"/>
</dbReference>
<gene>
    <name evidence="2" type="ORF">EV688_1088</name>
</gene>
<dbReference type="Gene3D" id="1.20.1250.20">
    <property type="entry name" value="MFS general substrate transporter like domains"/>
    <property type="match status" value="1"/>
</dbReference>
<feature type="transmembrane region" description="Helical" evidence="1">
    <location>
        <begin position="179"/>
        <end position="201"/>
    </location>
</feature>
<dbReference type="PANTHER" id="PTHR23526:SF2">
    <property type="entry name" value="MAJOR FACILITATOR SUPERFAMILY (MFS) PROFILE DOMAIN-CONTAINING PROTEIN"/>
    <property type="match status" value="1"/>
</dbReference>
<protein>
    <recommendedName>
        <fullName evidence="4">MFS transporter</fullName>
    </recommendedName>
</protein>
<sequence>MPDQNTTAGFERDIYGRFYALIAEEEDARVCRDIPDDACSEQPAAFTLQLLSQILTKIGDALTSSRIVLAWILASLAAPAIYLSLLVPVRESLSLLPQLFVAQRVRQHAIRKGFWVAGSATQAACLLGMVPAILWLRGHALGLAVICLLAIFSLARGVCSVAAKDVLGKTVSKSRRGRLSGLAGSVAGLVTLAVAAALMLYGSLDTPREAGDTMLFVVLLTVSAAAWLLAAALYSRIPEVPGATGGGGNAISEALRSLALLHSDTTFRNFVIARILLISTAFAIPYLVLILRANGDGDSYDLGALLLAEGLAALLSAPFWGYWSDSASHRVMAAGAAISVLTLAGTLFLQGYAPALLGSALIGGLLIFLCAVAHQGARIGRKTYLVDMADSGNRASYTAVSNTVVGVFLFSGAGLGVLDATFGTSSVLWLLIAAGTLGILRSASLPRVD</sequence>
<keyword evidence="1" id="KW-0472">Membrane</keyword>